<comment type="similarity">
    <text evidence="1">Belongs to the glycosyl hydrolase 13 family. Sucrose phosphorylase subfamily.</text>
</comment>
<keyword evidence="3 5" id="KW-0808">Transferase</keyword>
<evidence type="ECO:0000256" key="2">
    <source>
        <dbReference type="ARBA" id="ARBA00022676"/>
    </source>
</evidence>
<dbReference type="NCBIfam" id="TIGR03852">
    <property type="entry name" value="sucrose_gtfA"/>
    <property type="match status" value="1"/>
</dbReference>
<evidence type="ECO:0000313" key="5">
    <source>
        <dbReference type="EMBL" id="MEK8029883.1"/>
    </source>
</evidence>
<evidence type="ECO:0000256" key="3">
    <source>
        <dbReference type="ARBA" id="ARBA00022679"/>
    </source>
</evidence>
<feature type="domain" description="Glycosyl hydrolase family 13 catalytic" evidence="4">
    <location>
        <begin position="6"/>
        <end position="435"/>
    </location>
</feature>
<evidence type="ECO:0000313" key="6">
    <source>
        <dbReference type="Proteomes" id="UP001371218"/>
    </source>
</evidence>
<proteinExistence type="inferred from homology"/>
<reference evidence="5 6" key="1">
    <citation type="submission" date="2024-04" db="EMBL/GenBank/DDBJ databases">
        <title>Novel species of the genus Ideonella isolated from streams.</title>
        <authorList>
            <person name="Lu H."/>
        </authorList>
    </citation>
    <scope>NUCLEOTIDE SEQUENCE [LARGE SCALE GENOMIC DNA]</scope>
    <source>
        <strain evidence="5 6">DXS29W</strain>
    </source>
</reference>
<dbReference type="RefSeq" id="WP_341424241.1">
    <property type="nucleotide sequence ID" value="NZ_JBBUTG010000002.1"/>
</dbReference>
<dbReference type="InterPro" id="IPR045857">
    <property type="entry name" value="O16G_dom_2"/>
</dbReference>
<dbReference type="InterPro" id="IPR006047">
    <property type="entry name" value="GH13_cat_dom"/>
</dbReference>
<dbReference type="EC" id="2.4.1.7" evidence="5"/>
<dbReference type="PANTHER" id="PTHR38784">
    <property type="entry name" value="SUCROSE PHOSPHORYLASE"/>
    <property type="match status" value="1"/>
</dbReference>
<comment type="caution">
    <text evidence="5">The sequence shown here is derived from an EMBL/GenBank/DDBJ whole genome shotgun (WGS) entry which is preliminary data.</text>
</comment>
<dbReference type="Proteomes" id="UP001371218">
    <property type="component" value="Unassembled WGS sequence"/>
</dbReference>
<dbReference type="InterPro" id="IPR016377">
    <property type="entry name" value="Sucrose_GGa_phosphorylase-rel"/>
</dbReference>
<dbReference type="InterPro" id="IPR017853">
    <property type="entry name" value="GH"/>
</dbReference>
<sequence>MKNQVQLITYVDRLGGGGLRDLRALLAGPFAPLAGLFGGVHLLPFFHKIDGADAGFDPIDHTRVDERLGDWGDVQALAQDVDVMADVIVNHMSSESPQFRDYVEHGDHSAYAGLFLTFDAVFPQGATERDLLTIYRPRPGMPFTTATLRDGQRKILWTTFTPQQIDIDVRHPGGQAYLGGILQTLADAKVSMVRLDAVGYAIKKPGHSCFMMPETFDFIGEFAAMAKARGIEVLVEIHAYHQRQIEIARAVDWVYDFALPPLVLHAFSFHTAEPLKRWIGIRPRNALTVLDTHDGIGIIDIGADSADRAGHPGLVPDAELDQLVERIHVNSRGHSRRATGAAASNLDLYQVNCTFYDALARDDQAYLLARAIQFFLPGVPQVYYVGLLAGENDMALLSRTGVGRDINRSHFDRDDIDVALTRPVVQRLLELIRLRNRHPAFNGSFELLASEADTLAMRWHAGDDEVRLVVNFRTLAHRLSGRTRGVAFEWRFDQASSPAGSVSA</sequence>
<accession>A0ABU9BK66</accession>
<dbReference type="InterPro" id="IPR022527">
    <property type="entry name" value="Sucrose_phospho"/>
</dbReference>
<keyword evidence="2 5" id="KW-0328">Glycosyltransferase</keyword>
<protein>
    <submittedName>
        <fullName evidence="5">Sucrose phosphorylase</fullName>
        <ecNumber evidence="5">2.4.1.7</ecNumber>
    </submittedName>
</protein>
<dbReference type="SMART" id="SM00642">
    <property type="entry name" value="Aamy"/>
    <property type="match status" value="1"/>
</dbReference>
<gene>
    <name evidence="5" type="primary">gtfA</name>
    <name evidence="5" type="ORF">AACH06_03535</name>
</gene>
<dbReference type="EMBL" id="JBBUTG010000002">
    <property type="protein sequence ID" value="MEK8029883.1"/>
    <property type="molecule type" value="Genomic_DNA"/>
</dbReference>
<dbReference type="PANTHER" id="PTHR38784:SF1">
    <property type="entry name" value="SUCROSE PHOSPHORYLASE"/>
    <property type="match status" value="1"/>
</dbReference>
<dbReference type="Pfam" id="PF00128">
    <property type="entry name" value="Alpha-amylase"/>
    <property type="match status" value="1"/>
</dbReference>
<dbReference type="GO" id="GO:0009018">
    <property type="term" value="F:sucrose phosphorylase activity"/>
    <property type="evidence" value="ECO:0007669"/>
    <property type="project" value="UniProtKB-EC"/>
</dbReference>
<dbReference type="PIRSF" id="PIRSF003059">
    <property type="entry name" value="Sucrose_phosphorylase"/>
    <property type="match status" value="1"/>
</dbReference>
<dbReference type="CDD" id="cd11355">
    <property type="entry name" value="AmyAc_Sucrose_phosphorylase"/>
    <property type="match status" value="1"/>
</dbReference>
<dbReference type="SUPFAM" id="SSF51445">
    <property type="entry name" value="(Trans)glycosidases"/>
    <property type="match status" value="1"/>
</dbReference>
<evidence type="ECO:0000259" key="4">
    <source>
        <dbReference type="SMART" id="SM00642"/>
    </source>
</evidence>
<keyword evidence="6" id="KW-1185">Reference proteome</keyword>
<organism evidence="5 6">
    <name type="scientific">Ideonella lacteola</name>
    <dbReference type="NCBI Taxonomy" id="2984193"/>
    <lineage>
        <taxon>Bacteria</taxon>
        <taxon>Pseudomonadati</taxon>
        <taxon>Pseudomonadota</taxon>
        <taxon>Betaproteobacteria</taxon>
        <taxon>Burkholderiales</taxon>
        <taxon>Sphaerotilaceae</taxon>
        <taxon>Ideonella</taxon>
    </lineage>
</organism>
<dbReference type="Gene3D" id="3.90.400.10">
    <property type="entry name" value="Oligo-1,6-glucosidase, Domain 2"/>
    <property type="match status" value="1"/>
</dbReference>
<dbReference type="Gene3D" id="3.20.20.80">
    <property type="entry name" value="Glycosidases"/>
    <property type="match status" value="1"/>
</dbReference>
<name>A0ABU9BK66_9BURK</name>
<evidence type="ECO:0000256" key="1">
    <source>
        <dbReference type="ARBA" id="ARBA00008452"/>
    </source>
</evidence>